<dbReference type="EMBL" id="FNBU01000003">
    <property type="protein sequence ID" value="SDF15879.1"/>
    <property type="molecule type" value="Genomic_DNA"/>
</dbReference>
<dbReference type="Gene3D" id="1.10.10.10">
    <property type="entry name" value="Winged helix-like DNA-binding domain superfamily/Winged helix DNA-binding domain"/>
    <property type="match status" value="1"/>
</dbReference>
<protein>
    <submittedName>
        <fullName evidence="2">DNA-binding transcriptional regulator, Lrp family</fullName>
    </submittedName>
</protein>
<dbReference type="Gene3D" id="3.30.70.920">
    <property type="match status" value="1"/>
</dbReference>
<feature type="domain" description="Transcription regulator AsnC/Lrp ligand binding" evidence="1">
    <location>
        <begin position="66"/>
        <end position="138"/>
    </location>
</feature>
<dbReference type="RefSeq" id="WP_093688041.1">
    <property type="nucleotide sequence ID" value="NZ_FNBU01000003.1"/>
</dbReference>
<organism evidence="2 3">
    <name type="scientific">Sporolituus thermophilus DSM 23256</name>
    <dbReference type="NCBI Taxonomy" id="1123285"/>
    <lineage>
        <taxon>Bacteria</taxon>
        <taxon>Bacillati</taxon>
        <taxon>Bacillota</taxon>
        <taxon>Negativicutes</taxon>
        <taxon>Selenomonadales</taxon>
        <taxon>Sporomusaceae</taxon>
        <taxon>Sporolituus</taxon>
    </lineage>
</organism>
<dbReference type="InterPro" id="IPR036388">
    <property type="entry name" value="WH-like_DNA-bd_sf"/>
</dbReference>
<dbReference type="SUPFAM" id="SSF46785">
    <property type="entry name" value="Winged helix' DNA-binding domain"/>
    <property type="match status" value="1"/>
</dbReference>
<dbReference type="InterPro" id="IPR011008">
    <property type="entry name" value="Dimeric_a/b-barrel"/>
</dbReference>
<dbReference type="PANTHER" id="PTHR43413">
    <property type="entry name" value="TRANSCRIPTIONAL REGULATOR, ASNC FAMILY"/>
    <property type="match status" value="1"/>
</dbReference>
<accession>A0A1G7IUA2</accession>
<dbReference type="SMART" id="SM00344">
    <property type="entry name" value="HTH_ASNC"/>
    <property type="match status" value="1"/>
</dbReference>
<gene>
    <name evidence="2" type="ORF">SAMN05660235_00636</name>
</gene>
<sequence length="159" mass="18005">MKELLELLEKDHRLTAEQLAAMLGRPVEEIAAALKDLEAQKVILKYHTFINWEKAGVDTVTALIDVRITPQREVGFDAIAERICRFPEVRSLYLMSGAYDLAVIVEGKNMKEVARFVATKLATMEGVMSTTTHFILKQYKEAGVILEDREEDRRLAVTP</sequence>
<dbReference type="PANTHER" id="PTHR43413:SF7">
    <property type="entry name" value="HTH-TYPE TRANSCRIPTIONAL REGULATOR PTR2"/>
    <property type="match status" value="1"/>
</dbReference>
<dbReference type="InterPro" id="IPR019887">
    <property type="entry name" value="Tscrpt_reg_AsnC/Lrp_C"/>
</dbReference>
<reference evidence="3" key="1">
    <citation type="submission" date="2016-10" db="EMBL/GenBank/DDBJ databases">
        <authorList>
            <person name="Varghese N."/>
            <person name="Submissions S."/>
        </authorList>
    </citation>
    <scope>NUCLEOTIDE SEQUENCE [LARGE SCALE GENOMIC DNA]</scope>
    <source>
        <strain evidence="3">DSM 23256</strain>
    </source>
</reference>
<dbReference type="GO" id="GO:0003677">
    <property type="term" value="F:DNA binding"/>
    <property type="evidence" value="ECO:0007669"/>
    <property type="project" value="UniProtKB-KW"/>
</dbReference>
<dbReference type="InterPro" id="IPR050684">
    <property type="entry name" value="HTH-Siroheme_Decarb"/>
</dbReference>
<dbReference type="Pfam" id="PF01037">
    <property type="entry name" value="AsnC_trans_reg"/>
    <property type="match status" value="1"/>
</dbReference>
<dbReference type="STRING" id="1123285.SAMN05660235_00636"/>
<keyword evidence="2" id="KW-0238">DNA-binding</keyword>
<dbReference type="OrthoDB" id="66249at2"/>
<dbReference type="SUPFAM" id="SSF54909">
    <property type="entry name" value="Dimeric alpha+beta barrel"/>
    <property type="match status" value="1"/>
</dbReference>
<proteinExistence type="predicted"/>
<dbReference type="AlphaFoldDB" id="A0A1G7IUA2"/>
<evidence type="ECO:0000259" key="1">
    <source>
        <dbReference type="Pfam" id="PF01037"/>
    </source>
</evidence>
<evidence type="ECO:0000313" key="3">
    <source>
        <dbReference type="Proteomes" id="UP000243333"/>
    </source>
</evidence>
<dbReference type="InterPro" id="IPR036390">
    <property type="entry name" value="WH_DNA-bd_sf"/>
</dbReference>
<evidence type="ECO:0000313" key="2">
    <source>
        <dbReference type="EMBL" id="SDF15879.1"/>
    </source>
</evidence>
<name>A0A1G7IUA2_9FIRM</name>
<dbReference type="InterPro" id="IPR019888">
    <property type="entry name" value="Tscrpt_reg_AsnC-like"/>
</dbReference>
<keyword evidence="3" id="KW-1185">Reference proteome</keyword>
<dbReference type="Proteomes" id="UP000243333">
    <property type="component" value="Unassembled WGS sequence"/>
</dbReference>